<accession>A0ABU5W0R5</accession>
<comment type="caution">
    <text evidence="1">The sequence shown here is derived from an EMBL/GenBank/DDBJ whole genome shotgun (WGS) entry which is preliminary data.</text>
</comment>
<dbReference type="PANTHER" id="PTHR11220">
    <property type="entry name" value="HEME-BINDING PROTEIN-RELATED"/>
    <property type="match status" value="1"/>
</dbReference>
<protein>
    <submittedName>
        <fullName evidence="1">Heme-binding protein</fullName>
    </submittedName>
</protein>
<organism evidence="1 2">
    <name type="scientific">Bacteriovorax antarcticus</name>
    <dbReference type="NCBI Taxonomy" id="3088717"/>
    <lineage>
        <taxon>Bacteria</taxon>
        <taxon>Pseudomonadati</taxon>
        <taxon>Bdellovibrionota</taxon>
        <taxon>Bacteriovoracia</taxon>
        <taxon>Bacteriovoracales</taxon>
        <taxon>Bacteriovoracaceae</taxon>
        <taxon>Bacteriovorax</taxon>
    </lineage>
</organism>
<evidence type="ECO:0000313" key="2">
    <source>
        <dbReference type="Proteomes" id="UP001302274"/>
    </source>
</evidence>
<proteinExistence type="predicted"/>
<dbReference type="EMBL" id="JAYGJQ010000002">
    <property type="protein sequence ID" value="MEA9357420.1"/>
    <property type="molecule type" value="Genomic_DNA"/>
</dbReference>
<keyword evidence="2" id="KW-1185">Reference proteome</keyword>
<reference evidence="1 2" key="1">
    <citation type="submission" date="2023-11" db="EMBL/GenBank/DDBJ databases">
        <title>A Novel Polar Bacteriovorax (B. antarcticus) Isolated from the Biocrust in Antarctica.</title>
        <authorList>
            <person name="Mun W."/>
            <person name="Choi S.Y."/>
            <person name="Mitchell R.J."/>
        </authorList>
    </citation>
    <scope>NUCLEOTIDE SEQUENCE [LARGE SCALE GENOMIC DNA]</scope>
    <source>
        <strain evidence="1 2">PP10</strain>
    </source>
</reference>
<name>A0ABU5W0R5_9BACT</name>
<evidence type="ECO:0000313" key="1">
    <source>
        <dbReference type="EMBL" id="MEA9357420.1"/>
    </source>
</evidence>
<dbReference type="SUPFAM" id="SSF55136">
    <property type="entry name" value="Probable bacterial effector-binding domain"/>
    <property type="match status" value="1"/>
</dbReference>
<dbReference type="PANTHER" id="PTHR11220:SF58">
    <property type="entry name" value="SOUL HEME-BINDING FAMILY PROTEIN"/>
    <property type="match status" value="1"/>
</dbReference>
<dbReference type="Pfam" id="PF04832">
    <property type="entry name" value="SOUL"/>
    <property type="match status" value="1"/>
</dbReference>
<dbReference type="InterPro" id="IPR011256">
    <property type="entry name" value="Reg_factor_effector_dom_sf"/>
</dbReference>
<dbReference type="RefSeq" id="WP_323577426.1">
    <property type="nucleotide sequence ID" value="NZ_JAYGJQ010000002.1"/>
</dbReference>
<dbReference type="InterPro" id="IPR006917">
    <property type="entry name" value="SOUL_heme-bd"/>
</dbReference>
<gene>
    <name evidence="1" type="ORF">SHI21_14430</name>
</gene>
<sequence>MSHNSNSDIDIPLSEKVKALPGFFGIHLEEQAPYDILKSDGGIEIRCYRPQTQARVSVHGEYKEAQKEAFNLLAGYIFGDNQIKDKIPMTTPVLMEQKIEHRKEPTKDWIMSFILPQNYLISTAPTPTDKRITLHELPVHLVASISYPGINNEEKVEEYTGILKKWLKKRPWYIPMSAFQTAQFDGPLTIPFFRKNEIHIEVKHLH</sequence>
<dbReference type="Gene3D" id="3.20.80.10">
    <property type="entry name" value="Regulatory factor, effector binding domain"/>
    <property type="match status" value="1"/>
</dbReference>
<dbReference type="Proteomes" id="UP001302274">
    <property type="component" value="Unassembled WGS sequence"/>
</dbReference>